<comment type="caution">
    <text evidence="1">The sequence shown here is derived from an EMBL/GenBank/DDBJ whole genome shotgun (WGS) entry which is preliminary data.</text>
</comment>
<sequence length="83" mass="8956">MAGKIAVLKEIQVIHGIKRRTNACLSTNVAVVTTTSIPLYSVSDVSSSTVHVRGPFERLGRPALDPYSDSVKIVCNSMHILCC</sequence>
<reference evidence="1" key="2">
    <citation type="submission" date="2020-11" db="EMBL/GenBank/DDBJ databases">
        <authorList>
            <person name="McCartney M.A."/>
            <person name="Auch B."/>
            <person name="Kono T."/>
            <person name="Mallez S."/>
            <person name="Becker A."/>
            <person name="Gohl D.M."/>
            <person name="Silverstein K.A.T."/>
            <person name="Koren S."/>
            <person name="Bechman K.B."/>
            <person name="Herman A."/>
            <person name="Abrahante J.E."/>
            <person name="Garbe J."/>
        </authorList>
    </citation>
    <scope>NUCLEOTIDE SEQUENCE</scope>
    <source>
        <strain evidence="1">Duluth1</strain>
        <tissue evidence="1">Whole animal</tissue>
    </source>
</reference>
<dbReference type="EMBL" id="JAIWYP010000006">
    <property type="protein sequence ID" value="KAH3806735.1"/>
    <property type="molecule type" value="Genomic_DNA"/>
</dbReference>
<gene>
    <name evidence="1" type="ORF">DPMN_135059</name>
</gene>
<evidence type="ECO:0000313" key="1">
    <source>
        <dbReference type="EMBL" id="KAH3806735.1"/>
    </source>
</evidence>
<keyword evidence="2" id="KW-1185">Reference proteome</keyword>
<proteinExistence type="predicted"/>
<dbReference type="AlphaFoldDB" id="A0A9D4JCH0"/>
<dbReference type="Proteomes" id="UP000828390">
    <property type="component" value="Unassembled WGS sequence"/>
</dbReference>
<reference evidence="1" key="1">
    <citation type="journal article" date="2019" name="bioRxiv">
        <title>The Genome of the Zebra Mussel, Dreissena polymorpha: A Resource for Invasive Species Research.</title>
        <authorList>
            <person name="McCartney M.A."/>
            <person name="Auch B."/>
            <person name="Kono T."/>
            <person name="Mallez S."/>
            <person name="Zhang Y."/>
            <person name="Obille A."/>
            <person name="Becker A."/>
            <person name="Abrahante J.E."/>
            <person name="Garbe J."/>
            <person name="Badalamenti J.P."/>
            <person name="Herman A."/>
            <person name="Mangelson H."/>
            <person name="Liachko I."/>
            <person name="Sullivan S."/>
            <person name="Sone E.D."/>
            <person name="Koren S."/>
            <person name="Silverstein K.A.T."/>
            <person name="Beckman K.B."/>
            <person name="Gohl D.M."/>
        </authorList>
    </citation>
    <scope>NUCLEOTIDE SEQUENCE</scope>
    <source>
        <strain evidence="1">Duluth1</strain>
        <tissue evidence="1">Whole animal</tissue>
    </source>
</reference>
<evidence type="ECO:0000313" key="2">
    <source>
        <dbReference type="Proteomes" id="UP000828390"/>
    </source>
</evidence>
<accession>A0A9D4JCH0</accession>
<protein>
    <submittedName>
        <fullName evidence="1">Uncharacterized protein</fullName>
    </submittedName>
</protein>
<organism evidence="1 2">
    <name type="scientific">Dreissena polymorpha</name>
    <name type="common">Zebra mussel</name>
    <name type="synonym">Mytilus polymorpha</name>
    <dbReference type="NCBI Taxonomy" id="45954"/>
    <lineage>
        <taxon>Eukaryota</taxon>
        <taxon>Metazoa</taxon>
        <taxon>Spiralia</taxon>
        <taxon>Lophotrochozoa</taxon>
        <taxon>Mollusca</taxon>
        <taxon>Bivalvia</taxon>
        <taxon>Autobranchia</taxon>
        <taxon>Heteroconchia</taxon>
        <taxon>Euheterodonta</taxon>
        <taxon>Imparidentia</taxon>
        <taxon>Neoheterodontei</taxon>
        <taxon>Myida</taxon>
        <taxon>Dreissenoidea</taxon>
        <taxon>Dreissenidae</taxon>
        <taxon>Dreissena</taxon>
    </lineage>
</organism>
<name>A0A9D4JCH0_DREPO</name>